<dbReference type="Proteomes" id="UP001595420">
    <property type="component" value="Unassembled WGS sequence"/>
</dbReference>
<comment type="caution">
    <text evidence="5">The sequence shown here is derived from an EMBL/GenBank/DDBJ whole genome shotgun (WGS) entry which is preliminary data.</text>
</comment>
<evidence type="ECO:0000256" key="3">
    <source>
        <dbReference type="ARBA" id="ARBA00023136"/>
    </source>
</evidence>
<feature type="transmembrane region" description="Helical" evidence="4">
    <location>
        <begin position="263"/>
        <end position="282"/>
    </location>
</feature>
<dbReference type="InterPro" id="IPR050327">
    <property type="entry name" value="Proton-linked_MCT"/>
</dbReference>
<evidence type="ECO:0000313" key="6">
    <source>
        <dbReference type="Proteomes" id="UP001595420"/>
    </source>
</evidence>
<proteinExistence type="predicted"/>
<gene>
    <name evidence="5" type="ORF">ACFOD3_11600</name>
</gene>
<feature type="transmembrane region" description="Helical" evidence="4">
    <location>
        <begin position="132"/>
        <end position="150"/>
    </location>
</feature>
<keyword evidence="6" id="KW-1185">Reference proteome</keyword>
<organism evidence="5 6">
    <name type="scientific">Falsiroseomonas tokyonensis</name>
    <dbReference type="NCBI Taxonomy" id="430521"/>
    <lineage>
        <taxon>Bacteria</taxon>
        <taxon>Pseudomonadati</taxon>
        <taxon>Pseudomonadota</taxon>
        <taxon>Alphaproteobacteria</taxon>
        <taxon>Acetobacterales</taxon>
        <taxon>Roseomonadaceae</taxon>
        <taxon>Falsiroseomonas</taxon>
    </lineage>
</organism>
<dbReference type="EMBL" id="JBHRSB010000003">
    <property type="protein sequence ID" value="MFC3000542.1"/>
    <property type="molecule type" value="Genomic_DNA"/>
</dbReference>
<dbReference type="PANTHER" id="PTHR11360">
    <property type="entry name" value="MONOCARBOXYLATE TRANSPORTER"/>
    <property type="match status" value="1"/>
</dbReference>
<keyword evidence="3 4" id="KW-0472">Membrane</keyword>
<feature type="transmembrane region" description="Helical" evidence="4">
    <location>
        <begin position="162"/>
        <end position="182"/>
    </location>
</feature>
<feature type="transmembrane region" description="Helical" evidence="4">
    <location>
        <begin position="203"/>
        <end position="226"/>
    </location>
</feature>
<reference evidence="6" key="1">
    <citation type="journal article" date="2019" name="Int. J. Syst. Evol. Microbiol.">
        <title>The Global Catalogue of Microorganisms (GCM) 10K type strain sequencing project: providing services to taxonomists for standard genome sequencing and annotation.</title>
        <authorList>
            <consortium name="The Broad Institute Genomics Platform"/>
            <consortium name="The Broad Institute Genome Sequencing Center for Infectious Disease"/>
            <person name="Wu L."/>
            <person name="Ma J."/>
        </authorList>
    </citation>
    <scope>NUCLEOTIDE SEQUENCE [LARGE SCALE GENOMIC DNA]</scope>
    <source>
        <strain evidence="6">CGMCC 1.16855</strain>
    </source>
</reference>
<evidence type="ECO:0000256" key="2">
    <source>
        <dbReference type="ARBA" id="ARBA00022989"/>
    </source>
</evidence>
<feature type="transmembrane region" description="Helical" evidence="4">
    <location>
        <begin position="288"/>
        <end position="311"/>
    </location>
</feature>
<feature type="transmembrane region" description="Helical" evidence="4">
    <location>
        <begin position="68"/>
        <end position="90"/>
    </location>
</feature>
<feature type="transmembrane region" description="Helical" evidence="4">
    <location>
        <begin position="96"/>
        <end position="120"/>
    </location>
</feature>
<feature type="transmembrane region" description="Helical" evidence="4">
    <location>
        <begin position="332"/>
        <end position="352"/>
    </location>
</feature>
<name>A0ABV7BSG8_9PROT</name>
<feature type="transmembrane region" description="Helical" evidence="4">
    <location>
        <begin position="238"/>
        <end position="256"/>
    </location>
</feature>
<evidence type="ECO:0000313" key="5">
    <source>
        <dbReference type="EMBL" id="MFC3000542.1"/>
    </source>
</evidence>
<dbReference type="RefSeq" id="WP_216836631.1">
    <property type="nucleotide sequence ID" value="NZ_JAFNJS010000003.1"/>
</dbReference>
<keyword evidence="1 4" id="KW-0812">Transmembrane</keyword>
<sequence length="381" mass="37963">MRPSLVLAALGVTQILGWGTAYFLPGVLGPAMERDLGLPAGGAFLGIAILLGLAGLLSPIVGRAIDRYGARVATACGSLAFAAGLVLLALAQGPVLAVVSCLVMGLAGALALTEAANAALATLGAEGARRRLGLLALASGLSSAVTWPALAALEAAFGWRGAVLASAAAHLLVALPLHWICIPAAPRGARPAKLPGGRLPARLRWLSAAFTVQTLVGSAILANMVLLVQALGMDRASAIWWAALVGPAQVAARALDVLGGSRFSAVTTASAALLLIPLALLLPLVAPLGIAVAAPVFVLTYGLASGIMSVMRPACVIELHGTEGYATVAGRVMAPVTGAMAIAPGIFAPLLVALGAQAALAVAAVAMLGGFALLRVAARMR</sequence>
<protein>
    <submittedName>
        <fullName evidence="5">MFS transporter</fullName>
    </submittedName>
</protein>
<dbReference type="InterPro" id="IPR011701">
    <property type="entry name" value="MFS"/>
</dbReference>
<feature type="transmembrane region" description="Helical" evidence="4">
    <location>
        <begin position="41"/>
        <end position="61"/>
    </location>
</feature>
<feature type="transmembrane region" description="Helical" evidence="4">
    <location>
        <begin position="358"/>
        <end position="378"/>
    </location>
</feature>
<dbReference type="Pfam" id="PF07690">
    <property type="entry name" value="MFS_1"/>
    <property type="match status" value="1"/>
</dbReference>
<evidence type="ECO:0000256" key="4">
    <source>
        <dbReference type="SAM" id="Phobius"/>
    </source>
</evidence>
<dbReference type="PANTHER" id="PTHR11360:SF290">
    <property type="entry name" value="MONOCARBOXYLATE MFS PERMEASE"/>
    <property type="match status" value="1"/>
</dbReference>
<accession>A0ABV7BSG8</accession>
<evidence type="ECO:0000256" key="1">
    <source>
        <dbReference type="ARBA" id="ARBA00022692"/>
    </source>
</evidence>
<keyword evidence="2 4" id="KW-1133">Transmembrane helix</keyword>